<protein>
    <submittedName>
        <fullName evidence="1">Uncharacterized protein</fullName>
    </submittedName>
</protein>
<keyword evidence="2" id="KW-1185">Reference proteome</keyword>
<reference evidence="1" key="1">
    <citation type="submission" date="2021-04" db="EMBL/GenBank/DDBJ databases">
        <title>Sinoanaerobacter chloroacetimidivorans sp. nov., an obligate anaerobic bacterium isolated from anaerobic sludge.</title>
        <authorList>
            <person name="Bao Y."/>
        </authorList>
    </citation>
    <scope>NUCLEOTIDE SEQUENCE</scope>
    <source>
        <strain evidence="1">BAD-6</strain>
    </source>
</reference>
<proteinExistence type="predicted"/>
<dbReference type="AlphaFoldDB" id="A0A8J7VX21"/>
<reference evidence="1" key="2">
    <citation type="submission" date="2021-04" db="EMBL/GenBank/DDBJ databases">
        <authorList>
            <person name="Liu J."/>
        </authorList>
    </citation>
    <scope>NUCLEOTIDE SEQUENCE</scope>
    <source>
        <strain evidence="1">BAD-6</strain>
    </source>
</reference>
<dbReference type="Proteomes" id="UP000675664">
    <property type="component" value="Unassembled WGS sequence"/>
</dbReference>
<dbReference type="EMBL" id="JAGSND010000001">
    <property type="protein sequence ID" value="MBR0596607.1"/>
    <property type="molecule type" value="Genomic_DNA"/>
</dbReference>
<evidence type="ECO:0000313" key="1">
    <source>
        <dbReference type="EMBL" id="MBR0596607.1"/>
    </source>
</evidence>
<gene>
    <name evidence="1" type="ORF">KCX82_01840</name>
</gene>
<accession>A0A8J7VX21</accession>
<dbReference type="RefSeq" id="WP_227016731.1">
    <property type="nucleotide sequence ID" value="NZ_JAGSND010000001.1"/>
</dbReference>
<organism evidence="1 2">
    <name type="scientific">Sinanaerobacter chloroacetimidivorans</name>
    <dbReference type="NCBI Taxonomy" id="2818044"/>
    <lineage>
        <taxon>Bacteria</taxon>
        <taxon>Bacillati</taxon>
        <taxon>Bacillota</taxon>
        <taxon>Clostridia</taxon>
        <taxon>Peptostreptococcales</taxon>
        <taxon>Anaerovoracaceae</taxon>
        <taxon>Sinanaerobacter</taxon>
    </lineage>
</organism>
<evidence type="ECO:0000313" key="2">
    <source>
        <dbReference type="Proteomes" id="UP000675664"/>
    </source>
</evidence>
<comment type="caution">
    <text evidence="1">The sequence shown here is derived from an EMBL/GenBank/DDBJ whole genome shotgun (WGS) entry which is preliminary data.</text>
</comment>
<name>A0A8J7VX21_9FIRM</name>
<sequence>MMLEEANARLKSVKINEEQLWGLNSLYIVLDLHKDDFCKIVDAVGLEVLLAKQAHYERLEKADGELYLKEQYLRSKARLAELEDEREVLERIVKGYKPLVL</sequence>